<dbReference type="SUPFAM" id="SSF103473">
    <property type="entry name" value="MFS general substrate transporter"/>
    <property type="match status" value="1"/>
</dbReference>
<organism evidence="10">
    <name type="scientific">Vanderwaltozyma polyspora (strain ATCC 22028 / DSM 70294 / BCRC 21397 / CBS 2163 / NBRC 10782 / NRRL Y-8283 / UCD 57-17)</name>
    <name type="common">Kluyveromyces polysporus</name>
    <dbReference type="NCBI Taxonomy" id="436907"/>
    <lineage>
        <taxon>Eukaryota</taxon>
        <taxon>Fungi</taxon>
        <taxon>Dikarya</taxon>
        <taxon>Ascomycota</taxon>
        <taxon>Saccharomycotina</taxon>
        <taxon>Saccharomycetes</taxon>
        <taxon>Saccharomycetales</taxon>
        <taxon>Saccharomycetaceae</taxon>
        <taxon>Vanderwaltozyma</taxon>
    </lineage>
</organism>
<keyword evidence="7 8" id="KW-0472">Membrane</keyword>
<sequence>MVNHSNIKKTYGYFWIFGFVNNVLYVVILSAAVDIVGPSLPKSLVLLADILPSFLIKLTSPFFIHKIKYSYRVISLIFMSLIGMIFVSNSSLMISLLGITIASISSGFGEVTFLQLTNYYKEESLDGWSSGTGGAGLIGSGIYMLLTSILHFPVRISLLLFSVLPISFLLYFQLTEAEITYTPIYQNQESGSASSLHHIQPVTETEFMAVAETHDSDVLKALLDSSSFIQLKEHVRNIFNKLHALFIPYMLPLTSVYLFEYLINQAVSPTLLFPIDDEHKFPLFHKYRDIYVTYGSIYQLGVFISRSTSSYIRLKNLWLLAILQSINFILVILQSWYFFIKSPIPIFILILYEGLLGGASYVNTFLNILEDVDDDNKEFALGAVSIADSLGILIAALIGLNLEPTLCKHQIRDNRPWCEMQ</sequence>
<dbReference type="GO" id="GO:0015819">
    <property type="term" value="P:lysine transport"/>
    <property type="evidence" value="ECO:0007669"/>
    <property type="project" value="EnsemblFungi"/>
</dbReference>
<dbReference type="RefSeq" id="XP_001644314.1">
    <property type="nucleotide sequence ID" value="XM_001644264.1"/>
</dbReference>
<dbReference type="InterPro" id="IPR036259">
    <property type="entry name" value="MFS_trans_sf"/>
</dbReference>
<dbReference type="PRINTS" id="PR01315">
    <property type="entry name" value="BATTENIN"/>
</dbReference>
<accession>A7TMP2</accession>
<comment type="similarity">
    <text evidence="2 8">Belongs to the battenin family.</text>
</comment>
<dbReference type="GeneID" id="5544632"/>
<feature type="transmembrane region" description="Helical" evidence="8">
    <location>
        <begin position="71"/>
        <end position="88"/>
    </location>
</feature>
<dbReference type="OMA" id="WLCNWQV"/>
<dbReference type="GO" id="GO:0000324">
    <property type="term" value="C:fungal-type vacuole"/>
    <property type="evidence" value="ECO:0007669"/>
    <property type="project" value="EnsemblFungi"/>
</dbReference>
<evidence type="ECO:0000256" key="7">
    <source>
        <dbReference type="ARBA" id="ARBA00023136"/>
    </source>
</evidence>
<feature type="transmembrane region" description="Helical" evidence="8">
    <location>
        <begin position="128"/>
        <end position="146"/>
    </location>
</feature>
<protein>
    <recommendedName>
        <fullName evidence="8">Protein BTN</fullName>
    </recommendedName>
</protein>
<feature type="transmembrane region" description="Helical" evidence="8">
    <location>
        <begin position="380"/>
        <end position="402"/>
    </location>
</feature>
<dbReference type="PIRSF" id="PIRSF015974">
    <property type="entry name" value="CLN3_BTN1"/>
    <property type="match status" value="1"/>
</dbReference>
<evidence type="ECO:0000256" key="6">
    <source>
        <dbReference type="ARBA" id="ARBA00022989"/>
    </source>
</evidence>
<dbReference type="InParanoid" id="A7TMP2"/>
<dbReference type="GO" id="GO:1903826">
    <property type="term" value="P:L-arginine transmembrane transport"/>
    <property type="evidence" value="ECO:0007669"/>
    <property type="project" value="EnsemblFungi"/>
</dbReference>
<evidence type="ECO:0000256" key="8">
    <source>
        <dbReference type="RuleBase" id="RU361113"/>
    </source>
</evidence>
<dbReference type="eggNOG" id="KOG3880">
    <property type="taxonomic scope" value="Eukaryota"/>
</dbReference>
<dbReference type="STRING" id="436907.A7TMP2"/>
<dbReference type="HOGENOM" id="CLU_029663_1_2_1"/>
<evidence type="ECO:0000313" key="10">
    <source>
        <dbReference type="Proteomes" id="UP000000267"/>
    </source>
</evidence>
<feature type="transmembrane region" description="Helical" evidence="8">
    <location>
        <begin position="317"/>
        <end position="339"/>
    </location>
</feature>
<keyword evidence="6 8" id="KW-1133">Transmembrane helix</keyword>
<dbReference type="EMBL" id="DS480424">
    <property type="protein sequence ID" value="EDO16456.1"/>
    <property type="molecule type" value="Genomic_DNA"/>
</dbReference>
<keyword evidence="5" id="KW-0029">Amino-acid transport</keyword>
<feature type="transmembrane region" description="Helical" evidence="8">
    <location>
        <begin position="94"/>
        <end position="116"/>
    </location>
</feature>
<feature type="transmembrane region" description="Helical" evidence="8">
    <location>
        <begin position="346"/>
        <end position="368"/>
    </location>
</feature>
<dbReference type="GO" id="GO:0051453">
    <property type="term" value="P:regulation of intracellular pH"/>
    <property type="evidence" value="ECO:0007669"/>
    <property type="project" value="EnsemblFungi"/>
</dbReference>
<feature type="transmembrane region" description="Helical" evidence="8">
    <location>
        <begin position="44"/>
        <end position="64"/>
    </location>
</feature>
<keyword evidence="3" id="KW-0813">Transport</keyword>
<reference evidence="9 10" key="1">
    <citation type="journal article" date="2007" name="Proc. Natl. Acad. Sci. U.S.A.">
        <title>Independent sorting-out of thousands of duplicated gene pairs in two yeast species descended from a whole-genome duplication.</title>
        <authorList>
            <person name="Scannell D.R."/>
            <person name="Frank A.C."/>
            <person name="Conant G.C."/>
            <person name="Byrne K.P."/>
            <person name="Woolfit M."/>
            <person name="Wolfe K.H."/>
        </authorList>
    </citation>
    <scope>NUCLEOTIDE SEQUENCE [LARGE SCALE GENOMIC DNA]</scope>
    <source>
        <strain evidence="10">ATCC 22028 / DSM 70294 / BCRC 21397 / CBS 2163 / NBRC 10782 / NRRL Y-8283 / UCD 57-17</strain>
    </source>
</reference>
<dbReference type="PhylomeDB" id="A7TMP2"/>
<dbReference type="FunCoup" id="A7TMP2">
    <property type="interactions" value="124"/>
</dbReference>
<evidence type="ECO:0000256" key="4">
    <source>
        <dbReference type="ARBA" id="ARBA00022692"/>
    </source>
</evidence>
<dbReference type="AlphaFoldDB" id="A7TMP2"/>
<evidence type="ECO:0000256" key="2">
    <source>
        <dbReference type="ARBA" id="ARBA00007467"/>
    </source>
</evidence>
<keyword evidence="8" id="KW-0926">Vacuole</keyword>
<feature type="transmembrane region" description="Helical" evidence="8">
    <location>
        <begin position="242"/>
        <end position="263"/>
    </location>
</feature>
<dbReference type="OrthoDB" id="5965864at2759"/>
<dbReference type="Pfam" id="PF02487">
    <property type="entry name" value="CLN3"/>
    <property type="match status" value="1"/>
</dbReference>
<dbReference type="InterPro" id="IPR003492">
    <property type="entry name" value="Battenin_disease_Cln3"/>
</dbReference>
<evidence type="ECO:0000256" key="3">
    <source>
        <dbReference type="ARBA" id="ARBA00022448"/>
    </source>
</evidence>
<evidence type="ECO:0000256" key="5">
    <source>
        <dbReference type="ARBA" id="ARBA00022970"/>
    </source>
</evidence>
<evidence type="ECO:0000256" key="1">
    <source>
        <dbReference type="ARBA" id="ARBA00004127"/>
    </source>
</evidence>
<dbReference type="Proteomes" id="UP000000267">
    <property type="component" value="Unassembled WGS sequence"/>
</dbReference>
<dbReference type="InterPro" id="IPR018460">
    <property type="entry name" value="Battenin_disease_Cln3_subgr"/>
</dbReference>
<proteinExistence type="inferred from homology"/>
<dbReference type="PANTHER" id="PTHR10981">
    <property type="entry name" value="BATTENIN"/>
    <property type="match status" value="1"/>
</dbReference>
<keyword evidence="10" id="KW-1185">Reference proteome</keyword>
<dbReference type="KEGG" id="vpo:Kpol_1066p21"/>
<gene>
    <name evidence="9" type="ORF">Kpol_1066p21</name>
</gene>
<dbReference type="GO" id="GO:0005774">
    <property type="term" value="C:vacuolar membrane"/>
    <property type="evidence" value="ECO:0007669"/>
    <property type="project" value="UniProtKB-SubCell"/>
</dbReference>
<evidence type="ECO:0000313" key="9">
    <source>
        <dbReference type="EMBL" id="EDO16456.1"/>
    </source>
</evidence>
<keyword evidence="4 8" id="KW-0812">Transmembrane</keyword>
<feature type="transmembrane region" description="Helical" evidence="8">
    <location>
        <begin position="152"/>
        <end position="172"/>
    </location>
</feature>
<dbReference type="GO" id="GO:0012505">
    <property type="term" value="C:endomembrane system"/>
    <property type="evidence" value="ECO:0007669"/>
    <property type="project" value="UniProtKB-SubCell"/>
</dbReference>
<feature type="transmembrane region" description="Helical" evidence="8">
    <location>
        <begin position="12"/>
        <end position="32"/>
    </location>
</feature>
<name>A7TMP2_VANPO</name>
<dbReference type="PANTHER" id="PTHR10981:SF0">
    <property type="entry name" value="BATTENIN"/>
    <property type="match status" value="1"/>
</dbReference>
<comment type="subcellular location">
    <subcellularLocation>
        <location evidence="1">Endomembrane system</location>
        <topology evidence="1">Multi-pass membrane protein</topology>
    </subcellularLocation>
    <subcellularLocation>
        <location evidence="8">Vacuole membrane</location>
        <topology evidence="8">Multi-pass membrane protein</topology>
    </subcellularLocation>
</comment>